<dbReference type="InterPro" id="IPR006614">
    <property type="entry name" value="Peroxin/Ferlin"/>
</dbReference>
<dbReference type="Proteomes" id="UP000800096">
    <property type="component" value="Unassembled WGS sequence"/>
</dbReference>
<dbReference type="InterPro" id="IPR051513">
    <property type="entry name" value="Tectonin_beta-prop"/>
</dbReference>
<accession>A0A6A5QTF8</accession>
<sequence length="342" mass="39027">MADQQISLVDHTNGESTPTTHTESSQPPQTPDAHIDVLYENQRGWFIFGIPLFSSKALWNLRIDPAPWLDSKGKPSAVNITNAQVPDPSWKWNWKSWYVDMSLDVDEEGWQYSLLFKGSPWHGNHPWFHSFVRRRRWLRKRVKQRIPQNTKENVRERMFGDTFSIGTTLARSGTLGTMSAQDNSGGTSLTDEVKDISTLMSKLKKAAIDREKIVIIHKFVDDGGEELHYLADQIPAIMSMLIFQNSRRQLLSTLMDRFEAAKSHRGEHEESGKPEGDAEERRINNLVKAIEAADAECKKLEYWSDIRNLAQEGNAGQATDTEHGWDEKWQGLDESGAKHPET</sequence>
<feature type="compositionally biased region" description="Basic and acidic residues" evidence="1">
    <location>
        <begin position="320"/>
        <end position="342"/>
    </location>
</feature>
<proteinExistence type="predicted"/>
<keyword evidence="4" id="KW-1185">Reference proteome</keyword>
<dbReference type="EMBL" id="ML979133">
    <property type="protein sequence ID" value="KAF1918955.1"/>
    <property type="molecule type" value="Genomic_DNA"/>
</dbReference>
<organism evidence="3 4">
    <name type="scientific">Ampelomyces quisqualis</name>
    <name type="common">Powdery mildew agent</name>
    <dbReference type="NCBI Taxonomy" id="50730"/>
    <lineage>
        <taxon>Eukaryota</taxon>
        <taxon>Fungi</taxon>
        <taxon>Dikarya</taxon>
        <taxon>Ascomycota</taxon>
        <taxon>Pezizomycotina</taxon>
        <taxon>Dothideomycetes</taxon>
        <taxon>Pleosporomycetidae</taxon>
        <taxon>Pleosporales</taxon>
        <taxon>Pleosporineae</taxon>
        <taxon>Phaeosphaeriaceae</taxon>
        <taxon>Ampelomyces</taxon>
    </lineage>
</organism>
<feature type="region of interest" description="Disordered" evidence="1">
    <location>
        <begin position="313"/>
        <end position="342"/>
    </location>
</feature>
<evidence type="ECO:0000259" key="2">
    <source>
        <dbReference type="SMART" id="SM00694"/>
    </source>
</evidence>
<dbReference type="AlphaFoldDB" id="A0A6A5QTF8"/>
<feature type="domain" description="Peroxin/Ferlin" evidence="2">
    <location>
        <begin position="109"/>
        <end position="144"/>
    </location>
</feature>
<evidence type="ECO:0000313" key="4">
    <source>
        <dbReference type="Proteomes" id="UP000800096"/>
    </source>
</evidence>
<evidence type="ECO:0000256" key="1">
    <source>
        <dbReference type="SAM" id="MobiDB-lite"/>
    </source>
</evidence>
<name>A0A6A5QTF8_AMPQU</name>
<dbReference type="OrthoDB" id="72441at2759"/>
<evidence type="ECO:0000313" key="3">
    <source>
        <dbReference type="EMBL" id="KAF1918955.1"/>
    </source>
</evidence>
<dbReference type="PANTHER" id="PTHR23250">
    <property type="entry name" value="DYSFERLIN-RELATED"/>
    <property type="match status" value="1"/>
</dbReference>
<reference evidence="3" key="1">
    <citation type="journal article" date="2020" name="Stud. Mycol.">
        <title>101 Dothideomycetes genomes: a test case for predicting lifestyles and emergence of pathogens.</title>
        <authorList>
            <person name="Haridas S."/>
            <person name="Albert R."/>
            <person name="Binder M."/>
            <person name="Bloem J."/>
            <person name="Labutti K."/>
            <person name="Salamov A."/>
            <person name="Andreopoulos B."/>
            <person name="Baker S."/>
            <person name="Barry K."/>
            <person name="Bills G."/>
            <person name="Bluhm B."/>
            <person name="Cannon C."/>
            <person name="Castanera R."/>
            <person name="Culley D."/>
            <person name="Daum C."/>
            <person name="Ezra D."/>
            <person name="Gonzalez J."/>
            <person name="Henrissat B."/>
            <person name="Kuo A."/>
            <person name="Liang C."/>
            <person name="Lipzen A."/>
            <person name="Lutzoni F."/>
            <person name="Magnuson J."/>
            <person name="Mondo S."/>
            <person name="Nolan M."/>
            <person name="Ohm R."/>
            <person name="Pangilinan J."/>
            <person name="Park H.-J."/>
            <person name="Ramirez L."/>
            <person name="Alfaro M."/>
            <person name="Sun H."/>
            <person name="Tritt A."/>
            <person name="Yoshinaga Y."/>
            <person name="Zwiers L.-H."/>
            <person name="Turgeon B."/>
            <person name="Goodwin S."/>
            <person name="Spatafora J."/>
            <person name="Crous P."/>
            <person name="Grigoriev I."/>
        </authorList>
    </citation>
    <scope>NUCLEOTIDE SEQUENCE</scope>
    <source>
        <strain evidence="3">HMLAC05119</strain>
    </source>
</reference>
<gene>
    <name evidence="3" type="ORF">BDU57DRAFT_468467</name>
</gene>
<feature type="region of interest" description="Disordered" evidence="1">
    <location>
        <begin position="1"/>
        <end position="30"/>
    </location>
</feature>
<dbReference type="SMART" id="SM00694">
    <property type="entry name" value="DysFC"/>
    <property type="match status" value="1"/>
</dbReference>
<feature type="compositionally biased region" description="Polar residues" evidence="1">
    <location>
        <begin position="14"/>
        <end position="27"/>
    </location>
</feature>
<protein>
    <recommendedName>
        <fullName evidence="2">Peroxin/Ferlin domain-containing protein</fullName>
    </recommendedName>
</protein>
<dbReference type="PANTHER" id="PTHR23250:SF1">
    <property type="entry name" value="TECTONIN BETA-PROPELLER REPEAT-CONTAINING PROTEIN 1"/>
    <property type="match status" value="1"/>
</dbReference>
<feature type="region of interest" description="Disordered" evidence="1">
    <location>
        <begin position="261"/>
        <end position="280"/>
    </location>
</feature>
<dbReference type="GO" id="GO:0016020">
    <property type="term" value="C:membrane"/>
    <property type="evidence" value="ECO:0007669"/>
    <property type="project" value="InterPro"/>
</dbReference>